<comment type="caution">
    <text evidence="3">The sequence shown here is derived from an EMBL/GenBank/DDBJ whole genome shotgun (WGS) entry which is preliminary data.</text>
</comment>
<dbReference type="SUPFAM" id="SSF55681">
    <property type="entry name" value="Class II aaRS and biotin synthetases"/>
    <property type="match status" value="1"/>
</dbReference>
<evidence type="ECO:0000259" key="2">
    <source>
        <dbReference type="PROSITE" id="PS51733"/>
    </source>
</evidence>
<reference evidence="3" key="2">
    <citation type="journal article" date="2021" name="PeerJ">
        <title>Extensive microbial diversity within the chicken gut microbiome revealed by metagenomics and culture.</title>
        <authorList>
            <person name="Gilroy R."/>
            <person name="Ravi A."/>
            <person name="Getino M."/>
            <person name="Pursley I."/>
            <person name="Horton D.L."/>
            <person name="Alikhan N.F."/>
            <person name="Baker D."/>
            <person name="Gharbi K."/>
            <person name="Hall N."/>
            <person name="Watson M."/>
            <person name="Adriaenssens E.M."/>
            <person name="Foster-Nyarko E."/>
            <person name="Jarju S."/>
            <person name="Secka A."/>
            <person name="Antonio M."/>
            <person name="Oren A."/>
            <person name="Chaudhuri R.R."/>
            <person name="La Ragione R."/>
            <person name="Hildebrand F."/>
            <person name="Pallen M.J."/>
        </authorList>
    </citation>
    <scope>NUCLEOTIDE SEQUENCE</scope>
    <source>
        <strain evidence="3">B1-3475</strain>
    </source>
</reference>
<dbReference type="EMBL" id="JADIMK010000092">
    <property type="protein sequence ID" value="MBO8456440.1"/>
    <property type="molecule type" value="Genomic_DNA"/>
</dbReference>
<dbReference type="Gene3D" id="3.30.930.10">
    <property type="entry name" value="Bira Bifunctional Protein, Domain 2"/>
    <property type="match status" value="1"/>
</dbReference>
<dbReference type="InterPro" id="IPR004143">
    <property type="entry name" value="BPL_LPL_catalytic"/>
</dbReference>
<keyword evidence="1 3" id="KW-0436">Ligase</keyword>
<dbReference type="InterPro" id="IPR045864">
    <property type="entry name" value="aa-tRNA-synth_II/BPL/LPL"/>
</dbReference>
<dbReference type="PANTHER" id="PTHR12835:SF5">
    <property type="entry name" value="BIOTIN--PROTEIN LIGASE"/>
    <property type="match status" value="1"/>
</dbReference>
<evidence type="ECO:0000313" key="3">
    <source>
        <dbReference type="EMBL" id="MBO8456440.1"/>
    </source>
</evidence>
<dbReference type="NCBIfam" id="TIGR00121">
    <property type="entry name" value="birA_ligase"/>
    <property type="match status" value="1"/>
</dbReference>
<feature type="domain" description="BPL/LPL catalytic" evidence="2">
    <location>
        <begin position="1"/>
        <end position="184"/>
    </location>
</feature>
<sequence length="253" mass="27932">MGEKYLIIWYECIDSTNNAARKMLEDIDIMSVVAAGFQTAGRGQKGNVWASEAGKNLTFSIAVRFGSGQFPALPAVRQFAVSEAAALAIVSFLSGKGIDAMIKWPNDIYVGDRKICGILIEQKVRGSMLDGSVIGIGLDVNQTDFPQELPNPVSMSLLTGKTYQLEESLEQIAGIFYKILSDALVSESALSALEDRYVSILYRRDEHHRFIDCRSGEEFEGIIRGIDENACLLVDRPDKGRQSFAFKEISYVL</sequence>
<name>A0A9D9N178_9BACT</name>
<dbReference type="InterPro" id="IPR004408">
    <property type="entry name" value="Biotin_CoA_COase_ligase"/>
</dbReference>
<evidence type="ECO:0000313" key="4">
    <source>
        <dbReference type="Proteomes" id="UP000823617"/>
    </source>
</evidence>
<accession>A0A9D9N178</accession>
<evidence type="ECO:0000256" key="1">
    <source>
        <dbReference type="ARBA" id="ARBA00022598"/>
    </source>
</evidence>
<dbReference type="AlphaFoldDB" id="A0A9D9N178"/>
<dbReference type="PANTHER" id="PTHR12835">
    <property type="entry name" value="BIOTIN PROTEIN LIGASE"/>
    <property type="match status" value="1"/>
</dbReference>
<dbReference type="GO" id="GO:0005737">
    <property type="term" value="C:cytoplasm"/>
    <property type="evidence" value="ECO:0007669"/>
    <property type="project" value="TreeGrafter"/>
</dbReference>
<dbReference type="Pfam" id="PF03099">
    <property type="entry name" value="BPL_LplA_LipB"/>
    <property type="match status" value="1"/>
</dbReference>
<proteinExistence type="predicted"/>
<dbReference type="Proteomes" id="UP000823617">
    <property type="component" value="Unassembled WGS sequence"/>
</dbReference>
<dbReference type="CDD" id="cd16442">
    <property type="entry name" value="BPL"/>
    <property type="match status" value="1"/>
</dbReference>
<protein>
    <submittedName>
        <fullName evidence="3">Biotin--[acetyl-CoA-carboxylase] ligase</fullName>
        <ecNumber evidence="3">6.3.4.15</ecNumber>
    </submittedName>
</protein>
<gene>
    <name evidence="3" type="ORF">IAC08_08600</name>
</gene>
<dbReference type="PROSITE" id="PS51733">
    <property type="entry name" value="BPL_LPL_CATALYTIC"/>
    <property type="match status" value="1"/>
</dbReference>
<organism evidence="3 4">
    <name type="scientific">Candidatus Cryptobacteroides intestinigallinarum</name>
    <dbReference type="NCBI Taxonomy" id="2840767"/>
    <lineage>
        <taxon>Bacteria</taxon>
        <taxon>Pseudomonadati</taxon>
        <taxon>Bacteroidota</taxon>
        <taxon>Bacteroidia</taxon>
        <taxon>Bacteroidales</taxon>
        <taxon>Candidatus Cryptobacteroides</taxon>
    </lineage>
</organism>
<reference evidence="3" key="1">
    <citation type="submission" date="2020-10" db="EMBL/GenBank/DDBJ databases">
        <authorList>
            <person name="Gilroy R."/>
        </authorList>
    </citation>
    <scope>NUCLEOTIDE SEQUENCE</scope>
    <source>
        <strain evidence="3">B1-3475</strain>
    </source>
</reference>
<dbReference type="EC" id="6.3.4.15" evidence="3"/>
<dbReference type="GO" id="GO:0004077">
    <property type="term" value="F:biotin--[biotin carboxyl-carrier protein] ligase activity"/>
    <property type="evidence" value="ECO:0007669"/>
    <property type="project" value="UniProtKB-EC"/>
</dbReference>